<dbReference type="EMBL" id="JACGWT010000006">
    <property type="protein sequence ID" value="MBA8795943.1"/>
    <property type="molecule type" value="Genomic_DNA"/>
</dbReference>
<dbReference type="AlphaFoldDB" id="A0A7W3P7E6"/>
<keyword evidence="4" id="KW-0687">Ribonucleoprotein</keyword>
<dbReference type="InterPro" id="IPR016181">
    <property type="entry name" value="Acyl_CoA_acyltransferase"/>
</dbReference>
<dbReference type="PANTHER" id="PTHR43877">
    <property type="entry name" value="AMINOALKYLPHOSPHONATE N-ACETYLTRANSFERASE-RELATED-RELATED"/>
    <property type="match status" value="1"/>
</dbReference>
<name>A0A7W3P7E6_9ACTN</name>
<dbReference type="Proteomes" id="UP000523079">
    <property type="component" value="Unassembled WGS sequence"/>
</dbReference>
<evidence type="ECO:0000256" key="1">
    <source>
        <dbReference type="ARBA" id="ARBA00022679"/>
    </source>
</evidence>
<proteinExistence type="predicted"/>
<dbReference type="InterPro" id="IPR000182">
    <property type="entry name" value="GNAT_dom"/>
</dbReference>
<evidence type="ECO:0000259" key="3">
    <source>
        <dbReference type="PROSITE" id="PS51186"/>
    </source>
</evidence>
<keyword evidence="4" id="KW-0689">Ribosomal protein</keyword>
<dbReference type="Gene3D" id="3.40.630.30">
    <property type="match status" value="1"/>
</dbReference>
<accession>A0A7W3P7E6</accession>
<dbReference type="RefSeq" id="WP_182561540.1">
    <property type="nucleotide sequence ID" value="NZ_JACGWT010000006.1"/>
</dbReference>
<dbReference type="SUPFAM" id="SSF55729">
    <property type="entry name" value="Acyl-CoA N-acyltransferases (Nat)"/>
    <property type="match status" value="1"/>
</dbReference>
<evidence type="ECO:0000313" key="5">
    <source>
        <dbReference type="Proteomes" id="UP000523079"/>
    </source>
</evidence>
<dbReference type="Pfam" id="PF00583">
    <property type="entry name" value="Acetyltransf_1"/>
    <property type="match status" value="1"/>
</dbReference>
<keyword evidence="2" id="KW-0012">Acyltransferase</keyword>
<evidence type="ECO:0000313" key="4">
    <source>
        <dbReference type="EMBL" id="MBA8795943.1"/>
    </source>
</evidence>
<comment type="caution">
    <text evidence="4">The sequence shown here is derived from an EMBL/GenBank/DDBJ whole genome shotgun (WGS) entry which is preliminary data.</text>
</comment>
<dbReference type="InterPro" id="IPR050832">
    <property type="entry name" value="Bact_Acetyltransf"/>
</dbReference>
<dbReference type="PANTHER" id="PTHR43877:SF2">
    <property type="entry name" value="AMINOALKYLPHOSPHONATE N-ACETYLTRANSFERASE-RELATED"/>
    <property type="match status" value="1"/>
</dbReference>
<organism evidence="4 5">
    <name type="scientific">Microlunatus kandeliicorticis</name>
    <dbReference type="NCBI Taxonomy" id="1759536"/>
    <lineage>
        <taxon>Bacteria</taxon>
        <taxon>Bacillati</taxon>
        <taxon>Actinomycetota</taxon>
        <taxon>Actinomycetes</taxon>
        <taxon>Propionibacteriales</taxon>
        <taxon>Propionibacteriaceae</taxon>
        <taxon>Microlunatus</taxon>
    </lineage>
</organism>
<dbReference type="PROSITE" id="PS51186">
    <property type="entry name" value="GNAT"/>
    <property type="match status" value="1"/>
</dbReference>
<dbReference type="GO" id="GO:0005840">
    <property type="term" value="C:ribosome"/>
    <property type="evidence" value="ECO:0007669"/>
    <property type="project" value="UniProtKB-KW"/>
</dbReference>
<gene>
    <name evidence="4" type="ORF">FHX74_003584</name>
</gene>
<sequence>MTCGGGPDDPQDLEFRRGCTGRDVDAALAVFDAAWGAGTPWRRRRSQLEASFRADPGLLAMACAGEEVVGCVASDGVDVITVVAVRDSWRGRGVGRRLLQETEGLLAARGADRVTLGSVDEALAFYRRCGYTGRWLIQVDPRIADPSAVIEMLVDGVLAGHTVRLSCWEGHPQLWLDEPGDPALRRRVESVSGVVVQAVMQKTFALGTG</sequence>
<keyword evidence="1" id="KW-0808">Transferase</keyword>
<feature type="domain" description="N-acetyltransferase" evidence="3">
    <location>
        <begin position="13"/>
        <end position="155"/>
    </location>
</feature>
<evidence type="ECO:0000256" key="2">
    <source>
        <dbReference type="ARBA" id="ARBA00023315"/>
    </source>
</evidence>
<keyword evidence="5" id="KW-1185">Reference proteome</keyword>
<protein>
    <submittedName>
        <fullName evidence="4">Ribosomal protein S18 acetylase RimI-like enzyme</fullName>
    </submittedName>
</protein>
<reference evidence="4 5" key="1">
    <citation type="submission" date="2020-07" db="EMBL/GenBank/DDBJ databases">
        <title>Sequencing the genomes of 1000 actinobacteria strains.</title>
        <authorList>
            <person name="Klenk H.-P."/>
        </authorList>
    </citation>
    <scope>NUCLEOTIDE SEQUENCE [LARGE SCALE GENOMIC DNA]</scope>
    <source>
        <strain evidence="4 5">DSM 100723</strain>
    </source>
</reference>
<dbReference type="GO" id="GO:0016747">
    <property type="term" value="F:acyltransferase activity, transferring groups other than amino-acyl groups"/>
    <property type="evidence" value="ECO:0007669"/>
    <property type="project" value="InterPro"/>
</dbReference>
<dbReference type="CDD" id="cd04301">
    <property type="entry name" value="NAT_SF"/>
    <property type="match status" value="1"/>
</dbReference>